<organism evidence="1 2">
    <name type="scientific">Clonorchis sinensis</name>
    <name type="common">Chinese liver fluke</name>
    <dbReference type="NCBI Taxonomy" id="79923"/>
    <lineage>
        <taxon>Eukaryota</taxon>
        <taxon>Metazoa</taxon>
        <taxon>Spiralia</taxon>
        <taxon>Lophotrochozoa</taxon>
        <taxon>Platyhelminthes</taxon>
        <taxon>Trematoda</taxon>
        <taxon>Digenea</taxon>
        <taxon>Opisthorchiida</taxon>
        <taxon>Opisthorchiata</taxon>
        <taxon>Opisthorchiidae</taxon>
        <taxon>Clonorchis</taxon>
    </lineage>
</organism>
<accession>G7YXP6</accession>
<name>G7YXP6_CLOSI</name>
<dbReference type="Proteomes" id="UP000008909">
    <property type="component" value="Unassembled WGS sequence"/>
</dbReference>
<sequence>MASKVASRAFAEKFGAVSLSFFTAFEKAFTQCRKDSYVNLCVHPVAKAPALFCVTNVCNINEAGDLKEQRKVGDSGEAKNGLYTKSAMVHFGNVTNNRLENATGRLKDQAHCSHKLEHAIQRVPRNAEWLMRESGMQTLYHRDLRHFLEAPRPSRKRKGLLAARSAKRASYDVDLDRSTESQRNVSRKTVRVRVRVRVRVQGGTTREP</sequence>
<evidence type="ECO:0000313" key="2">
    <source>
        <dbReference type="Proteomes" id="UP000008909"/>
    </source>
</evidence>
<dbReference type="AlphaFoldDB" id="G7YXP6"/>
<keyword evidence="2" id="KW-1185">Reference proteome</keyword>
<reference evidence="1" key="1">
    <citation type="journal article" date="2011" name="Genome Biol.">
        <title>The draft genome of the carcinogenic human liver fluke Clonorchis sinensis.</title>
        <authorList>
            <person name="Wang X."/>
            <person name="Chen W."/>
            <person name="Huang Y."/>
            <person name="Sun J."/>
            <person name="Men J."/>
            <person name="Liu H."/>
            <person name="Luo F."/>
            <person name="Guo L."/>
            <person name="Lv X."/>
            <person name="Deng C."/>
            <person name="Zhou C."/>
            <person name="Fan Y."/>
            <person name="Li X."/>
            <person name="Huang L."/>
            <person name="Hu Y."/>
            <person name="Liang C."/>
            <person name="Hu X."/>
            <person name="Xu J."/>
            <person name="Yu X."/>
        </authorList>
    </citation>
    <scope>NUCLEOTIDE SEQUENCE [LARGE SCALE GENOMIC DNA]</scope>
    <source>
        <strain evidence="1">Henan</strain>
    </source>
</reference>
<dbReference type="EMBL" id="DF144991">
    <property type="protein sequence ID" value="GAA57726.1"/>
    <property type="molecule type" value="Genomic_DNA"/>
</dbReference>
<gene>
    <name evidence="1" type="ORF">CLF_113127</name>
</gene>
<reference key="2">
    <citation type="submission" date="2011-10" db="EMBL/GenBank/DDBJ databases">
        <title>The genome and transcriptome sequence of Clonorchis sinensis provide insights into the carcinogenic liver fluke.</title>
        <authorList>
            <person name="Wang X."/>
            <person name="Huang Y."/>
            <person name="Chen W."/>
            <person name="Liu H."/>
            <person name="Guo L."/>
            <person name="Chen Y."/>
            <person name="Luo F."/>
            <person name="Zhou W."/>
            <person name="Sun J."/>
            <person name="Mao Q."/>
            <person name="Liang P."/>
            <person name="Zhou C."/>
            <person name="Tian Y."/>
            <person name="Men J."/>
            <person name="Lv X."/>
            <person name="Huang L."/>
            <person name="Zhou J."/>
            <person name="Hu Y."/>
            <person name="Li R."/>
            <person name="Zhang F."/>
            <person name="Lei H."/>
            <person name="Li X."/>
            <person name="Hu X."/>
            <person name="Liang C."/>
            <person name="Xu J."/>
            <person name="Wu Z."/>
            <person name="Yu X."/>
        </authorList>
    </citation>
    <scope>NUCLEOTIDE SEQUENCE</scope>
    <source>
        <strain>Henan</strain>
    </source>
</reference>
<protein>
    <submittedName>
        <fullName evidence="1">Uncharacterized protein</fullName>
    </submittedName>
</protein>
<proteinExistence type="predicted"/>
<evidence type="ECO:0000313" key="1">
    <source>
        <dbReference type="EMBL" id="GAA57726.1"/>
    </source>
</evidence>